<reference evidence="3" key="1">
    <citation type="journal article" date="2019" name="Int. J. Syst. Evol. Microbiol.">
        <title>The Global Catalogue of Microorganisms (GCM) 10K type strain sequencing project: providing services to taxonomists for standard genome sequencing and annotation.</title>
        <authorList>
            <consortium name="The Broad Institute Genomics Platform"/>
            <consortium name="The Broad Institute Genome Sequencing Center for Infectious Disease"/>
            <person name="Wu L."/>
            <person name="Ma J."/>
        </authorList>
    </citation>
    <scope>NUCLEOTIDE SEQUENCE [LARGE SCALE GENOMIC DNA]</scope>
    <source>
        <strain evidence="3">JCM 3272</strain>
    </source>
</reference>
<protein>
    <submittedName>
        <fullName evidence="2">Uncharacterized protein</fullName>
    </submittedName>
</protein>
<proteinExistence type="predicted"/>
<evidence type="ECO:0000313" key="2">
    <source>
        <dbReference type="EMBL" id="GAA2363603.1"/>
    </source>
</evidence>
<feature type="transmembrane region" description="Helical" evidence="1">
    <location>
        <begin position="31"/>
        <end position="55"/>
    </location>
</feature>
<gene>
    <name evidence="2" type="ORF">GCM10010170_060660</name>
</gene>
<keyword evidence="3" id="KW-1185">Reference proteome</keyword>
<keyword evidence="1" id="KW-1133">Transmembrane helix</keyword>
<evidence type="ECO:0000313" key="3">
    <source>
        <dbReference type="Proteomes" id="UP001501444"/>
    </source>
</evidence>
<keyword evidence="1" id="KW-0812">Transmembrane</keyword>
<accession>A0ABP5TWL8</accession>
<comment type="caution">
    <text evidence="2">The sequence shown here is derived from an EMBL/GenBank/DDBJ whole genome shotgun (WGS) entry which is preliminary data.</text>
</comment>
<organism evidence="2 3">
    <name type="scientific">Dactylosporangium salmoneum</name>
    <dbReference type="NCBI Taxonomy" id="53361"/>
    <lineage>
        <taxon>Bacteria</taxon>
        <taxon>Bacillati</taxon>
        <taxon>Actinomycetota</taxon>
        <taxon>Actinomycetes</taxon>
        <taxon>Micromonosporales</taxon>
        <taxon>Micromonosporaceae</taxon>
        <taxon>Dactylosporangium</taxon>
    </lineage>
</organism>
<keyword evidence="1" id="KW-0472">Membrane</keyword>
<dbReference type="Proteomes" id="UP001501444">
    <property type="component" value="Unassembled WGS sequence"/>
</dbReference>
<name>A0ABP5TWL8_9ACTN</name>
<sequence>MVCGTIVGNPTSGVTTIAWEQQMGDKMFGRWIARLVVTVGASAVALGLSSAVAHASDQRQLAVHMQLVSESCAAVAPAAPPMYVTEDFAWD</sequence>
<evidence type="ECO:0000256" key="1">
    <source>
        <dbReference type="SAM" id="Phobius"/>
    </source>
</evidence>
<dbReference type="EMBL" id="BAAARV010000058">
    <property type="protein sequence ID" value="GAA2363603.1"/>
    <property type="molecule type" value="Genomic_DNA"/>
</dbReference>